<sequence length="85" mass="9825">MAQKLFSSVLSALKESYQQHTSKQLLETWSPLARISSPWKRITIRIQITELAIISALLCQLLEWMPLMFHDSAITKFTLVSVFMK</sequence>
<dbReference type="EMBL" id="JYDR01000001">
    <property type="protein sequence ID" value="KRY79617.1"/>
    <property type="molecule type" value="Genomic_DNA"/>
</dbReference>
<evidence type="ECO:0000313" key="1">
    <source>
        <dbReference type="EMBL" id="KRY79617.1"/>
    </source>
</evidence>
<dbReference type="Proteomes" id="UP000054632">
    <property type="component" value="Unassembled WGS sequence"/>
</dbReference>
<evidence type="ECO:0000313" key="4">
    <source>
        <dbReference type="Proteomes" id="UP000054826"/>
    </source>
</evidence>
<evidence type="ECO:0000313" key="2">
    <source>
        <dbReference type="EMBL" id="KRZ42742.1"/>
    </source>
</evidence>
<accession>A0A0V1F181</accession>
<organism evidence="1 3">
    <name type="scientific">Trichinella pseudospiralis</name>
    <name type="common">Parasitic roundworm</name>
    <dbReference type="NCBI Taxonomy" id="6337"/>
    <lineage>
        <taxon>Eukaryota</taxon>
        <taxon>Metazoa</taxon>
        <taxon>Ecdysozoa</taxon>
        <taxon>Nematoda</taxon>
        <taxon>Enoplea</taxon>
        <taxon>Dorylaimia</taxon>
        <taxon>Trichinellida</taxon>
        <taxon>Trichinellidae</taxon>
        <taxon>Trichinella</taxon>
    </lineage>
</organism>
<comment type="caution">
    <text evidence="1">The sequence shown here is derived from an EMBL/GenBank/DDBJ whole genome shotgun (WGS) entry which is preliminary data.</text>
</comment>
<dbReference type="AlphaFoldDB" id="A0A0V1F181"/>
<dbReference type="EMBL" id="JYDV01000013">
    <property type="protein sequence ID" value="KRZ42742.1"/>
    <property type="molecule type" value="Genomic_DNA"/>
</dbReference>
<evidence type="ECO:0000313" key="3">
    <source>
        <dbReference type="Proteomes" id="UP000054632"/>
    </source>
</evidence>
<protein>
    <submittedName>
        <fullName evidence="1">Uncharacterized protein</fullName>
    </submittedName>
</protein>
<gene>
    <name evidence="1" type="ORF">T4A_13006</name>
    <name evidence="2" type="ORF">T4C_7767</name>
</gene>
<dbReference type="Proteomes" id="UP000054826">
    <property type="component" value="Unassembled WGS sequence"/>
</dbReference>
<proteinExistence type="predicted"/>
<name>A0A0V1F181_TRIPS</name>
<reference evidence="3 4" key="1">
    <citation type="submission" date="2015-01" db="EMBL/GenBank/DDBJ databases">
        <title>Evolution of Trichinella species and genotypes.</title>
        <authorList>
            <person name="Korhonen P.K."/>
            <person name="Edoardo P."/>
            <person name="Giuseppe L.R."/>
            <person name="Gasser R.B."/>
        </authorList>
    </citation>
    <scope>NUCLEOTIDE SEQUENCE [LARGE SCALE GENOMIC DNA]</scope>
    <source>
        <strain evidence="1">ISS13</strain>
        <strain evidence="2">ISS176</strain>
    </source>
</reference>